<dbReference type="CDD" id="cd00018">
    <property type="entry name" value="AP2"/>
    <property type="match status" value="1"/>
</dbReference>
<feature type="compositionally biased region" description="Low complexity" evidence="13">
    <location>
        <begin position="518"/>
        <end position="529"/>
    </location>
</feature>
<evidence type="ECO:0000256" key="6">
    <source>
        <dbReference type="ARBA" id="ARBA00022989"/>
    </source>
</evidence>
<evidence type="ECO:0000256" key="13">
    <source>
        <dbReference type="SAM" id="MobiDB-lite"/>
    </source>
</evidence>
<gene>
    <name evidence="16" type="ORF">COCNU_04G013280</name>
</gene>
<evidence type="ECO:0000256" key="3">
    <source>
        <dbReference type="ARBA" id="ARBA00007727"/>
    </source>
</evidence>
<dbReference type="PRINTS" id="PR00367">
    <property type="entry name" value="ETHRSPELEMNT"/>
</dbReference>
<sequence length="702" mass="79198">MKNPSSPQRKSSFSFYALTLSFVVFVAVLYGEDFSCILRQPFLRFQQLQGAEKQEEESIATQGKKAKFFDEQDRGKKVYLLGASDWSKACASTRSYKGKSNSVVEHQWQHESWSDGCDMFSGRWVYDNISYPLYDEGGCPYMSDQLACGKHGRPDKEYQKWRWQPHGCNLKRWNATEMLGKLRGKRLMFVGDSLNRGQWISMVCLIQSVIPAGKRSMSPNAALTIFRAEEYNASVEFYWAPLVVESNSDDPVNHRFDARIIRPDSIIKHASQWEKADILVFNSYLWWRSGSKIKLLWNREDVICEEANGLDAMKLTLETWADWVASGVDPRRQKVFFVTMSPTHLWSQEWNPGSEGNCFQEKTPIESEGYWGSGSDLGTMRMVESILGRKKRVRRSSNGPNSIAETIAWWREHNRQLGCSSDGEKRRAPAKGSRKGCMKGKGGPANSQCKYRGVRQRTWGKWVAEIREPNRGSRLWLGTFPTAQEAALAYDEAARAMYGPYARLNLPLFDGDANAHATTSGSCESTTTSHHSDASDVWDPQARKVKVPKKEPEEEIRNDSLPPAPVGAATNMEEEPGEELFGPLDQLENLPEDMFDVGDMLRMMDADPTNKGVGGEGMDGSTGHSGAVADTDWQLSSPSAFSFQLQNPDAKLLGSLHHMDQNPSDMDYGYDDFVNQLEQDWGYGLPDDMGLWEMGYPESGLF</sequence>
<reference evidence="16" key="2">
    <citation type="submission" date="2019-07" db="EMBL/GenBank/DDBJ databases">
        <authorList>
            <person name="Yang Y."/>
            <person name="Bocs S."/>
            <person name="Baudouin L."/>
        </authorList>
    </citation>
    <scope>NUCLEOTIDE SEQUENCE</scope>
    <source>
        <tissue evidence="16">Spear leaf of Hainan Tall coconut</tissue>
    </source>
</reference>
<dbReference type="PANTHER" id="PTHR32285">
    <property type="entry name" value="PROTEIN TRICHOME BIREFRINGENCE-LIKE 9-RELATED"/>
    <property type="match status" value="1"/>
</dbReference>
<evidence type="ECO:0000313" key="17">
    <source>
        <dbReference type="Proteomes" id="UP000797356"/>
    </source>
</evidence>
<evidence type="ECO:0000256" key="10">
    <source>
        <dbReference type="ARBA" id="ARBA00023136"/>
    </source>
</evidence>
<keyword evidence="8" id="KW-0333">Golgi apparatus</keyword>
<evidence type="ECO:0000256" key="8">
    <source>
        <dbReference type="ARBA" id="ARBA00023034"/>
    </source>
</evidence>
<dbReference type="FunFam" id="3.30.730.10:FF:000001">
    <property type="entry name" value="Ethylene-responsive transcription factor 2"/>
    <property type="match status" value="1"/>
</dbReference>
<feature type="transmembrane region" description="Helical" evidence="14">
    <location>
        <begin position="12"/>
        <end position="31"/>
    </location>
</feature>
<keyword evidence="11" id="KW-0804">Transcription</keyword>
<evidence type="ECO:0000256" key="9">
    <source>
        <dbReference type="ARBA" id="ARBA00023125"/>
    </source>
</evidence>
<dbReference type="AlphaFoldDB" id="A0A8K0N0T1"/>
<dbReference type="GO" id="GO:0000139">
    <property type="term" value="C:Golgi membrane"/>
    <property type="evidence" value="ECO:0007669"/>
    <property type="project" value="UniProtKB-SubCell"/>
</dbReference>
<evidence type="ECO:0000256" key="14">
    <source>
        <dbReference type="SAM" id="Phobius"/>
    </source>
</evidence>
<keyword evidence="10 14" id="KW-0472">Membrane</keyword>
<evidence type="ECO:0000259" key="15">
    <source>
        <dbReference type="PROSITE" id="PS51032"/>
    </source>
</evidence>
<evidence type="ECO:0000256" key="5">
    <source>
        <dbReference type="ARBA" id="ARBA00022968"/>
    </source>
</evidence>
<dbReference type="Proteomes" id="UP000797356">
    <property type="component" value="Chromosome 4"/>
</dbReference>
<comment type="similarity">
    <text evidence="3">Belongs to the PC-esterase family. TBL subfamily.</text>
</comment>
<dbReference type="InterPro" id="IPR029962">
    <property type="entry name" value="TBL"/>
</dbReference>
<dbReference type="Pfam" id="PF13839">
    <property type="entry name" value="PC-Esterase"/>
    <property type="match status" value="1"/>
</dbReference>
<name>A0A8K0N0T1_COCNU</name>
<dbReference type="Pfam" id="PF00847">
    <property type="entry name" value="AP2"/>
    <property type="match status" value="1"/>
</dbReference>
<dbReference type="InterPro" id="IPR016177">
    <property type="entry name" value="DNA-bd_dom_sf"/>
</dbReference>
<keyword evidence="6 14" id="KW-1133">Transmembrane helix</keyword>
<feature type="region of interest" description="Disordered" evidence="13">
    <location>
        <begin position="516"/>
        <end position="565"/>
    </location>
</feature>
<evidence type="ECO:0000256" key="1">
    <source>
        <dbReference type="ARBA" id="ARBA00004123"/>
    </source>
</evidence>
<evidence type="ECO:0000256" key="11">
    <source>
        <dbReference type="ARBA" id="ARBA00023163"/>
    </source>
</evidence>
<keyword evidence="5" id="KW-0735">Signal-anchor</keyword>
<dbReference type="GO" id="GO:0005634">
    <property type="term" value="C:nucleus"/>
    <property type="evidence" value="ECO:0007669"/>
    <property type="project" value="UniProtKB-SubCell"/>
</dbReference>
<dbReference type="SMART" id="SM00380">
    <property type="entry name" value="AP2"/>
    <property type="match status" value="1"/>
</dbReference>
<evidence type="ECO:0000256" key="7">
    <source>
        <dbReference type="ARBA" id="ARBA00023015"/>
    </source>
</evidence>
<feature type="region of interest" description="Disordered" evidence="13">
    <location>
        <begin position="418"/>
        <end position="449"/>
    </location>
</feature>
<keyword evidence="17" id="KW-1185">Reference proteome</keyword>
<dbReference type="InterPro" id="IPR026057">
    <property type="entry name" value="TBL_C"/>
</dbReference>
<dbReference type="GO" id="GO:0003677">
    <property type="term" value="F:DNA binding"/>
    <property type="evidence" value="ECO:0007669"/>
    <property type="project" value="UniProtKB-KW"/>
</dbReference>
<feature type="compositionally biased region" description="Basic residues" evidence="13">
    <location>
        <begin position="428"/>
        <end position="438"/>
    </location>
</feature>
<reference evidence="16" key="1">
    <citation type="journal article" date="2017" name="Gigascience">
        <title>The genome draft of coconut (Cocos nucifera).</title>
        <authorList>
            <person name="Xiao Y."/>
            <person name="Xu P."/>
            <person name="Fan H."/>
            <person name="Baudouin L."/>
            <person name="Xia W."/>
            <person name="Bocs S."/>
            <person name="Xu J."/>
            <person name="Li Q."/>
            <person name="Guo A."/>
            <person name="Zhou L."/>
            <person name="Li J."/>
            <person name="Wu Y."/>
            <person name="Ma Z."/>
            <person name="Armero A."/>
            <person name="Issali A.E."/>
            <person name="Liu N."/>
            <person name="Peng M."/>
            <person name="Yang Y."/>
        </authorList>
    </citation>
    <scope>NUCLEOTIDE SEQUENCE</scope>
    <source>
        <tissue evidence="16">Spear leaf of Hainan Tall coconut</tissue>
    </source>
</reference>
<dbReference type="EMBL" id="CM017875">
    <property type="protein sequence ID" value="KAG1339022.1"/>
    <property type="molecule type" value="Genomic_DNA"/>
</dbReference>
<dbReference type="GO" id="GO:0003700">
    <property type="term" value="F:DNA-binding transcription factor activity"/>
    <property type="evidence" value="ECO:0007669"/>
    <property type="project" value="InterPro"/>
</dbReference>
<dbReference type="InterPro" id="IPR025846">
    <property type="entry name" value="TBL_N"/>
</dbReference>
<keyword evidence="9" id="KW-0238">DNA-binding</keyword>
<proteinExistence type="inferred from homology"/>
<evidence type="ECO:0000313" key="16">
    <source>
        <dbReference type="EMBL" id="KAG1339022.1"/>
    </source>
</evidence>
<comment type="subcellular location">
    <subcellularLocation>
        <location evidence="2">Golgi apparatus membrane</location>
        <topology evidence="2">Single-pass type II membrane protein</topology>
    </subcellularLocation>
    <subcellularLocation>
        <location evidence="1">Nucleus</location>
    </subcellularLocation>
</comment>
<dbReference type="OrthoDB" id="2016263at2759"/>
<evidence type="ECO:0000256" key="12">
    <source>
        <dbReference type="ARBA" id="ARBA00023242"/>
    </source>
</evidence>
<keyword evidence="4 14" id="KW-0812">Transmembrane</keyword>
<dbReference type="SUPFAM" id="SSF54171">
    <property type="entry name" value="DNA-binding domain"/>
    <property type="match status" value="1"/>
</dbReference>
<feature type="domain" description="AP2/ERF" evidence="15">
    <location>
        <begin position="450"/>
        <end position="507"/>
    </location>
</feature>
<evidence type="ECO:0000256" key="2">
    <source>
        <dbReference type="ARBA" id="ARBA00004323"/>
    </source>
</evidence>
<organism evidence="16 17">
    <name type="scientific">Cocos nucifera</name>
    <name type="common">Coconut palm</name>
    <dbReference type="NCBI Taxonomy" id="13894"/>
    <lineage>
        <taxon>Eukaryota</taxon>
        <taxon>Viridiplantae</taxon>
        <taxon>Streptophyta</taxon>
        <taxon>Embryophyta</taxon>
        <taxon>Tracheophyta</taxon>
        <taxon>Spermatophyta</taxon>
        <taxon>Magnoliopsida</taxon>
        <taxon>Liliopsida</taxon>
        <taxon>Arecaceae</taxon>
        <taxon>Arecoideae</taxon>
        <taxon>Cocoseae</taxon>
        <taxon>Attaleinae</taxon>
        <taxon>Cocos</taxon>
    </lineage>
</organism>
<dbReference type="GO" id="GO:1990538">
    <property type="term" value="F:xylan O-acetyltransferase activity"/>
    <property type="evidence" value="ECO:0007669"/>
    <property type="project" value="UniProtKB-ARBA"/>
</dbReference>
<comment type="caution">
    <text evidence="16">The sequence shown here is derived from an EMBL/GenBank/DDBJ whole genome shotgun (WGS) entry which is preliminary data.</text>
</comment>
<dbReference type="InterPro" id="IPR036955">
    <property type="entry name" value="AP2/ERF_dom_sf"/>
</dbReference>
<dbReference type="Gene3D" id="3.30.730.10">
    <property type="entry name" value="AP2/ERF domain"/>
    <property type="match status" value="1"/>
</dbReference>
<dbReference type="Pfam" id="PF14416">
    <property type="entry name" value="PMR5N"/>
    <property type="match status" value="1"/>
</dbReference>
<dbReference type="PROSITE" id="PS51032">
    <property type="entry name" value="AP2_ERF"/>
    <property type="match status" value="1"/>
</dbReference>
<dbReference type="PANTHER" id="PTHR32285:SF202">
    <property type="entry name" value="PROTEIN TRICHOME BIREFRINGENCE-LIKE 35"/>
    <property type="match status" value="1"/>
</dbReference>
<keyword evidence="7" id="KW-0805">Transcription regulation</keyword>
<accession>A0A8K0N0T1</accession>
<dbReference type="InterPro" id="IPR001471">
    <property type="entry name" value="AP2/ERF_dom"/>
</dbReference>
<feature type="compositionally biased region" description="Basic and acidic residues" evidence="13">
    <location>
        <begin position="548"/>
        <end position="558"/>
    </location>
</feature>
<protein>
    <recommendedName>
        <fullName evidence="15">AP2/ERF domain-containing protein</fullName>
    </recommendedName>
</protein>
<evidence type="ECO:0000256" key="4">
    <source>
        <dbReference type="ARBA" id="ARBA00022692"/>
    </source>
</evidence>
<keyword evidence="12" id="KW-0539">Nucleus</keyword>